<proteinExistence type="predicted"/>
<gene>
    <name evidence="1" type="ORF">RHMOL_Rhmol10G0055700</name>
</gene>
<comment type="caution">
    <text evidence="1">The sequence shown here is derived from an EMBL/GenBank/DDBJ whole genome shotgun (WGS) entry which is preliminary data.</text>
</comment>
<keyword evidence="2" id="KW-1185">Reference proteome</keyword>
<accession>A0ACC0LZD1</accession>
<organism evidence="1 2">
    <name type="scientific">Rhododendron molle</name>
    <name type="common">Chinese azalea</name>
    <name type="synonym">Azalea mollis</name>
    <dbReference type="NCBI Taxonomy" id="49168"/>
    <lineage>
        <taxon>Eukaryota</taxon>
        <taxon>Viridiplantae</taxon>
        <taxon>Streptophyta</taxon>
        <taxon>Embryophyta</taxon>
        <taxon>Tracheophyta</taxon>
        <taxon>Spermatophyta</taxon>
        <taxon>Magnoliopsida</taxon>
        <taxon>eudicotyledons</taxon>
        <taxon>Gunneridae</taxon>
        <taxon>Pentapetalae</taxon>
        <taxon>asterids</taxon>
        <taxon>Ericales</taxon>
        <taxon>Ericaceae</taxon>
        <taxon>Ericoideae</taxon>
        <taxon>Rhodoreae</taxon>
        <taxon>Rhododendron</taxon>
    </lineage>
</organism>
<evidence type="ECO:0000313" key="1">
    <source>
        <dbReference type="EMBL" id="KAI8534020.1"/>
    </source>
</evidence>
<dbReference type="Proteomes" id="UP001062846">
    <property type="component" value="Chromosome 10"/>
</dbReference>
<protein>
    <submittedName>
        <fullName evidence="1">Uncharacterized protein</fullName>
    </submittedName>
</protein>
<evidence type="ECO:0000313" key="2">
    <source>
        <dbReference type="Proteomes" id="UP001062846"/>
    </source>
</evidence>
<sequence>MVEIRRGLLVLEWAFGQVLWDICIRTDCAAFVQGLLNPADAEFTLQTALLDFCSLCTHFNVVKVVKVDRQVVQAAHVKARAALLNL</sequence>
<name>A0ACC0LZD1_RHOML</name>
<reference evidence="1" key="1">
    <citation type="submission" date="2022-02" db="EMBL/GenBank/DDBJ databases">
        <title>Plant Genome Project.</title>
        <authorList>
            <person name="Zhang R.-G."/>
        </authorList>
    </citation>
    <scope>NUCLEOTIDE SEQUENCE</scope>
    <source>
        <strain evidence="1">AT1</strain>
    </source>
</reference>
<dbReference type="EMBL" id="CM046397">
    <property type="protein sequence ID" value="KAI8534020.1"/>
    <property type="molecule type" value="Genomic_DNA"/>
</dbReference>